<dbReference type="Proteomes" id="UP000237347">
    <property type="component" value="Unassembled WGS sequence"/>
</dbReference>
<dbReference type="SMART" id="SM00256">
    <property type="entry name" value="FBOX"/>
    <property type="match status" value="2"/>
</dbReference>
<comment type="caution">
    <text evidence="2">The sequence shown here is derived from an EMBL/GenBank/DDBJ whole genome shotgun (WGS) entry which is preliminary data.</text>
</comment>
<evidence type="ECO:0000259" key="1">
    <source>
        <dbReference type="PROSITE" id="PS50181"/>
    </source>
</evidence>
<proteinExistence type="predicted"/>
<dbReference type="InterPro" id="IPR001810">
    <property type="entry name" value="F-box_dom"/>
</dbReference>
<dbReference type="PROSITE" id="PS50181">
    <property type="entry name" value="FBOX"/>
    <property type="match status" value="1"/>
</dbReference>
<dbReference type="SUPFAM" id="SSF81383">
    <property type="entry name" value="F-box domain"/>
    <property type="match status" value="2"/>
</dbReference>
<name>A0AAW0LYG7_QUESU</name>
<feature type="domain" description="F-box" evidence="1">
    <location>
        <begin position="44"/>
        <end position="91"/>
    </location>
</feature>
<gene>
    <name evidence="2" type="ORF">CFP56_027805</name>
</gene>
<dbReference type="InterPro" id="IPR005174">
    <property type="entry name" value="KIB1-4_b-propeller"/>
</dbReference>
<dbReference type="InterPro" id="IPR036047">
    <property type="entry name" value="F-box-like_dom_sf"/>
</dbReference>
<dbReference type="PANTHER" id="PTHR45463">
    <property type="entry name" value="OS09G0392200 PROTEIN"/>
    <property type="match status" value="1"/>
</dbReference>
<keyword evidence="3" id="KW-1185">Reference proteome</keyword>
<accession>A0AAW0LYG7</accession>
<organism evidence="2 3">
    <name type="scientific">Quercus suber</name>
    <name type="common">Cork oak</name>
    <dbReference type="NCBI Taxonomy" id="58331"/>
    <lineage>
        <taxon>Eukaryota</taxon>
        <taxon>Viridiplantae</taxon>
        <taxon>Streptophyta</taxon>
        <taxon>Embryophyta</taxon>
        <taxon>Tracheophyta</taxon>
        <taxon>Spermatophyta</taxon>
        <taxon>Magnoliopsida</taxon>
        <taxon>eudicotyledons</taxon>
        <taxon>Gunneridae</taxon>
        <taxon>Pentapetalae</taxon>
        <taxon>rosids</taxon>
        <taxon>fabids</taxon>
        <taxon>Fagales</taxon>
        <taxon>Fagaceae</taxon>
        <taxon>Quercus</taxon>
    </lineage>
</organism>
<reference evidence="2 3" key="1">
    <citation type="journal article" date="2018" name="Sci. Data">
        <title>The draft genome sequence of cork oak.</title>
        <authorList>
            <person name="Ramos A.M."/>
            <person name="Usie A."/>
            <person name="Barbosa P."/>
            <person name="Barros P.M."/>
            <person name="Capote T."/>
            <person name="Chaves I."/>
            <person name="Simoes F."/>
            <person name="Abreu I."/>
            <person name="Carrasquinho I."/>
            <person name="Faro C."/>
            <person name="Guimaraes J.B."/>
            <person name="Mendonca D."/>
            <person name="Nobrega F."/>
            <person name="Rodrigues L."/>
            <person name="Saibo N.J.M."/>
            <person name="Varela M.C."/>
            <person name="Egas C."/>
            <person name="Matos J."/>
            <person name="Miguel C.M."/>
            <person name="Oliveira M.M."/>
            <person name="Ricardo C.P."/>
            <person name="Goncalves S."/>
        </authorList>
    </citation>
    <scope>NUCLEOTIDE SEQUENCE [LARGE SCALE GENOMIC DNA]</scope>
    <source>
        <strain evidence="3">cv. HL8</strain>
    </source>
</reference>
<dbReference type="Pfam" id="PF03478">
    <property type="entry name" value="Beta-prop_KIB1-4"/>
    <property type="match status" value="1"/>
</dbReference>
<dbReference type="AlphaFoldDB" id="A0AAW0LYG7"/>
<dbReference type="Pfam" id="PF00646">
    <property type="entry name" value="F-box"/>
    <property type="match status" value="2"/>
</dbReference>
<evidence type="ECO:0000313" key="2">
    <source>
        <dbReference type="EMBL" id="KAK7855508.1"/>
    </source>
</evidence>
<dbReference type="PANTHER" id="PTHR45463:SF4">
    <property type="entry name" value="REGULATION PROTEIN, PUTATIVE-RELATED"/>
    <property type="match status" value="1"/>
</dbReference>
<sequence length="500" mass="56233">MADPHSENLDLCSLEEGVSSPQSARHRMSIETGLIRTTYGQMAERKWSDLPSDLLSPIADRLGLIELLSFRGVCKDWKSASATASAEIESLPDHEPWFLVYGSNSECILLSNSGKKYTINIPEFSMVNLFYRQDHTGPSYQSIFICNALLFFSLIMLCYVLREPSCASNGKVTARQLGILRVEESSMTSSKKRKESGMTGLWSGLPADLLSLIVDRLGLIELLSFHGVCKAWRAAASTALSKIEASANHKPWFLIYGENSQCHLYNESGRRYTTSIPELDGATCIASHQGWILVFKGGSMFFYYPFSHAKIDIPTFPLSVLSNHAAAFSSPPTTLECIVAVMHRDIMSGFSLYVLQRGANAWAKCELVQFYNVRELGSAIYGNQNFYFFDKINKLITFSVKDKTCVQHTLLKNENSTTIKHLPYVRSKSHFVRRNMKKKLGLDEDVSISICGTVVQNDSTDIIICNEEVESAEEFESRYLKGVWIQPRFFHLSPNQSWSF</sequence>
<dbReference type="EMBL" id="PKMF04000045">
    <property type="protein sequence ID" value="KAK7855508.1"/>
    <property type="molecule type" value="Genomic_DNA"/>
</dbReference>
<dbReference type="Gene3D" id="1.20.1280.50">
    <property type="match status" value="2"/>
</dbReference>
<evidence type="ECO:0000313" key="3">
    <source>
        <dbReference type="Proteomes" id="UP000237347"/>
    </source>
</evidence>
<protein>
    <submittedName>
        <fullName evidence="2">F-box/kelch-repeat protein</fullName>
    </submittedName>
</protein>